<dbReference type="PANTHER" id="PTHR13886">
    <property type="entry name" value="JNK/SAPK-ASSOCIATED PROTEIN"/>
    <property type="match status" value="1"/>
</dbReference>
<dbReference type="Proteomes" id="UP000770661">
    <property type="component" value="Unassembled WGS sequence"/>
</dbReference>
<dbReference type="InterPro" id="IPR039911">
    <property type="entry name" value="JIP3/JIP4"/>
</dbReference>
<feature type="coiled-coil region" evidence="1">
    <location>
        <begin position="83"/>
        <end position="110"/>
    </location>
</feature>
<evidence type="ECO:0000256" key="1">
    <source>
        <dbReference type="SAM" id="Coils"/>
    </source>
</evidence>
<dbReference type="GO" id="GO:0008432">
    <property type="term" value="F:JUN kinase binding"/>
    <property type="evidence" value="ECO:0007669"/>
    <property type="project" value="TreeGrafter"/>
</dbReference>
<dbReference type="GO" id="GO:0016192">
    <property type="term" value="P:vesicle-mediated transport"/>
    <property type="evidence" value="ECO:0007669"/>
    <property type="project" value="TreeGrafter"/>
</dbReference>
<dbReference type="AlphaFoldDB" id="A0A8J4YJI5"/>
<dbReference type="EMBL" id="JACEEZ010001360">
    <property type="protein sequence ID" value="KAG0729293.1"/>
    <property type="molecule type" value="Genomic_DNA"/>
</dbReference>
<keyword evidence="3" id="KW-1185">Reference proteome</keyword>
<protein>
    <submittedName>
        <fullName evidence="2">JNK-interacting protein 3</fullName>
    </submittedName>
</protein>
<name>A0A8J4YJI5_CHIOP</name>
<gene>
    <name evidence="2" type="primary">syd</name>
    <name evidence="2" type="ORF">GWK47_003529</name>
</gene>
<organism evidence="2 3">
    <name type="scientific">Chionoecetes opilio</name>
    <name type="common">Atlantic snow crab</name>
    <name type="synonym">Cancer opilio</name>
    <dbReference type="NCBI Taxonomy" id="41210"/>
    <lineage>
        <taxon>Eukaryota</taxon>
        <taxon>Metazoa</taxon>
        <taxon>Ecdysozoa</taxon>
        <taxon>Arthropoda</taxon>
        <taxon>Crustacea</taxon>
        <taxon>Multicrustacea</taxon>
        <taxon>Malacostraca</taxon>
        <taxon>Eumalacostraca</taxon>
        <taxon>Eucarida</taxon>
        <taxon>Decapoda</taxon>
        <taxon>Pleocyemata</taxon>
        <taxon>Brachyura</taxon>
        <taxon>Eubrachyura</taxon>
        <taxon>Majoidea</taxon>
        <taxon>Majidae</taxon>
        <taxon>Chionoecetes</taxon>
    </lineage>
</organism>
<dbReference type="GO" id="GO:0030159">
    <property type="term" value="F:signaling receptor complex adaptor activity"/>
    <property type="evidence" value="ECO:0007669"/>
    <property type="project" value="TreeGrafter"/>
</dbReference>
<reference evidence="2" key="1">
    <citation type="submission" date="2020-07" db="EMBL/GenBank/DDBJ databases">
        <title>The High-quality genome of the commercially important snow crab, Chionoecetes opilio.</title>
        <authorList>
            <person name="Jeong J.-H."/>
            <person name="Ryu S."/>
        </authorList>
    </citation>
    <scope>NUCLEOTIDE SEQUENCE</scope>
    <source>
        <strain evidence="2">MADBK_172401_WGS</strain>
        <tissue evidence="2">Digestive gland</tissue>
    </source>
</reference>
<comment type="caution">
    <text evidence="2">The sequence shown here is derived from an EMBL/GenBank/DDBJ whole genome shotgun (WGS) entry which is preliminary data.</text>
</comment>
<dbReference type="GO" id="GO:0005078">
    <property type="term" value="F:MAP-kinase scaffold activity"/>
    <property type="evidence" value="ECO:0007669"/>
    <property type="project" value="InterPro"/>
</dbReference>
<accession>A0A8J4YJI5</accession>
<evidence type="ECO:0000313" key="3">
    <source>
        <dbReference type="Proteomes" id="UP000770661"/>
    </source>
</evidence>
<dbReference type="GO" id="GO:0005737">
    <property type="term" value="C:cytoplasm"/>
    <property type="evidence" value="ECO:0007669"/>
    <property type="project" value="TreeGrafter"/>
</dbReference>
<sequence>MLLCCDVFTASRMEDKSEEIKKEYSKLHDRYTELFKTHMDYMERTKILMGTDRLDQLGASRNRIPGFSLGNLNARHSQSKVEVELLREDNEQLVTQYEREKQLRKASEQQPLWQPDEVFWHDPQWLFRSQVPEDAASRMEDKSEEIKKEYSKLHDKYTELFKTHMDYMERTKILMGTDRLDQLGASRNRIPGFSLGNLNARHSQSKVELMGRAYRRGPCGLGSVRLTPTSPMTWPVDVLGWANGSLQVTSLRNELQVTVV</sequence>
<proteinExistence type="predicted"/>
<dbReference type="PANTHER" id="PTHR13886:SF4">
    <property type="entry name" value="JNK-INTERACTING PROTEIN 3"/>
    <property type="match status" value="1"/>
</dbReference>
<dbReference type="GO" id="GO:0019894">
    <property type="term" value="F:kinesin binding"/>
    <property type="evidence" value="ECO:0007669"/>
    <property type="project" value="TreeGrafter"/>
</dbReference>
<keyword evidence="1" id="KW-0175">Coiled coil</keyword>
<dbReference type="OrthoDB" id="10256043at2759"/>
<evidence type="ECO:0000313" key="2">
    <source>
        <dbReference type="EMBL" id="KAG0729293.1"/>
    </source>
</evidence>